<name>A0A212EP12_DANPL</name>
<keyword evidence="2" id="KW-1185">Reference proteome</keyword>
<evidence type="ECO:0000313" key="2">
    <source>
        <dbReference type="Proteomes" id="UP000007151"/>
    </source>
</evidence>
<proteinExistence type="predicted"/>
<accession>A0A212EP12</accession>
<gene>
    <name evidence="1" type="ORF">KGM_204275</name>
</gene>
<comment type="caution">
    <text evidence="1">The sequence shown here is derived from an EMBL/GenBank/DDBJ whole genome shotgun (WGS) entry which is preliminary data.</text>
</comment>
<dbReference type="InParanoid" id="A0A212EP12"/>
<dbReference type="Proteomes" id="UP000007151">
    <property type="component" value="Unassembled WGS sequence"/>
</dbReference>
<dbReference type="eggNOG" id="KOG1075">
    <property type="taxonomic scope" value="Eukaryota"/>
</dbReference>
<evidence type="ECO:0000313" key="1">
    <source>
        <dbReference type="EMBL" id="OWR43223.1"/>
    </source>
</evidence>
<protein>
    <submittedName>
        <fullName evidence="1">Carboxyl/choline esterase CCE001h</fullName>
    </submittedName>
</protein>
<dbReference type="EMBL" id="AGBW02013545">
    <property type="protein sequence ID" value="OWR43223.1"/>
    <property type="molecule type" value="Genomic_DNA"/>
</dbReference>
<reference evidence="1 2" key="1">
    <citation type="journal article" date="2011" name="Cell">
        <title>The monarch butterfly genome yields insights into long-distance migration.</title>
        <authorList>
            <person name="Zhan S."/>
            <person name="Merlin C."/>
            <person name="Boore J.L."/>
            <person name="Reppert S.M."/>
        </authorList>
    </citation>
    <scope>NUCLEOTIDE SEQUENCE [LARGE SCALE GENOMIC DNA]</scope>
    <source>
        <strain evidence="1">F-2</strain>
    </source>
</reference>
<dbReference type="KEGG" id="dpl:KGM_204275"/>
<dbReference type="eggNOG" id="KOG1516">
    <property type="taxonomic scope" value="Eukaryota"/>
</dbReference>
<dbReference type="AlphaFoldDB" id="A0A212EP12"/>
<sequence length="87" mass="10103">MIKQVKLHLEAGHDQIYFYEYVYSDNATDNSPFTEVRGASHCSQTFAVMDGFYNFVSIPYDEKLIPNEMIGIKDMMRKIYGNFMKTG</sequence>
<organism evidence="1 2">
    <name type="scientific">Danaus plexippus plexippus</name>
    <dbReference type="NCBI Taxonomy" id="278856"/>
    <lineage>
        <taxon>Eukaryota</taxon>
        <taxon>Metazoa</taxon>
        <taxon>Ecdysozoa</taxon>
        <taxon>Arthropoda</taxon>
        <taxon>Hexapoda</taxon>
        <taxon>Insecta</taxon>
        <taxon>Pterygota</taxon>
        <taxon>Neoptera</taxon>
        <taxon>Endopterygota</taxon>
        <taxon>Lepidoptera</taxon>
        <taxon>Glossata</taxon>
        <taxon>Ditrysia</taxon>
        <taxon>Papilionoidea</taxon>
        <taxon>Nymphalidae</taxon>
        <taxon>Danainae</taxon>
        <taxon>Danaini</taxon>
        <taxon>Danaina</taxon>
        <taxon>Danaus</taxon>
        <taxon>Danaus</taxon>
    </lineage>
</organism>